<gene>
    <name evidence="1" type="ORF">METZ01_LOCUS432953</name>
</gene>
<reference evidence="1" key="1">
    <citation type="submission" date="2018-05" db="EMBL/GenBank/DDBJ databases">
        <authorList>
            <person name="Lanie J.A."/>
            <person name="Ng W.-L."/>
            <person name="Kazmierczak K.M."/>
            <person name="Andrzejewski T.M."/>
            <person name="Davidsen T.M."/>
            <person name="Wayne K.J."/>
            <person name="Tettelin H."/>
            <person name="Glass J.I."/>
            <person name="Rusch D."/>
            <person name="Podicherti R."/>
            <person name="Tsui H.-C.T."/>
            <person name="Winkler M.E."/>
        </authorList>
    </citation>
    <scope>NUCLEOTIDE SEQUENCE</scope>
</reference>
<name>A0A382YAS5_9ZZZZ</name>
<evidence type="ECO:0000313" key="1">
    <source>
        <dbReference type="EMBL" id="SVD80099.1"/>
    </source>
</evidence>
<organism evidence="1">
    <name type="scientific">marine metagenome</name>
    <dbReference type="NCBI Taxonomy" id="408172"/>
    <lineage>
        <taxon>unclassified sequences</taxon>
        <taxon>metagenomes</taxon>
        <taxon>ecological metagenomes</taxon>
    </lineage>
</organism>
<feature type="non-terminal residue" evidence="1">
    <location>
        <position position="56"/>
    </location>
</feature>
<accession>A0A382YAS5</accession>
<dbReference type="AlphaFoldDB" id="A0A382YAS5"/>
<dbReference type="EMBL" id="UINC01174128">
    <property type="protein sequence ID" value="SVD80099.1"/>
    <property type="molecule type" value="Genomic_DNA"/>
</dbReference>
<protein>
    <submittedName>
        <fullName evidence="1">Uncharacterized protein</fullName>
    </submittedName>
</protein>
<proteinExistence type="predicted"/>
<sequence>MGVNLYAQRAIVEITVDVSGVGDIAENYVRNNIRIKKGDLYFTGRVNEDVIALMKT</sequence>